<comment type="caution">
    <text evidence="1">The sequence shown here is derived from an EMBL/GenBank/DDBJ whole genome shotgun (WGS) entry which is preliminary data.</text>
</comment>
<proteinExistence type="predicted"/>
<protein>
    <submittedName>
        <fullName evidence="1">Uncharacterized protein</fullName>
    </submittedName>
</protein>
<gene>
    <name evidence="1" type="ORF">L2E82_46946</name>
</gene>
<evidence type="ECO:0000313" key="2">
    <source>
        <dbReference type="Proteomes" id="UP001055811"/>
    </source>
</evidence>
<sequence length="123" mass="13376">MPSANTRTGLFVGGLSIQIIFYLQIQVAHLQFVCDLRHIENLDSLLNDSLTACLNSFMDIESGGFAKENEFSRILKTEHSIFKNPSDGGFGVGTSGGGAPSCRIPVSDKVVKYGGNRHSNVWK</sequence>
<reference evidence="1 2" key="2">
    <citation type="journal article" date="2022" name="Mol. Ecol. Resour.">
        <title>The genomes of chicory, endive, great burdock and yacon provide insights into Asteraceae paleo-polyploidization history and plant inulin production.</title>
        <authorList>
            <person name="Fan W."/>
            <person name="Wang S."/>
            <person name="Wang H."/>
            <person name="Wang A."/>
            <person name="Jiang F."/>
            <person name="Liu H."/>
            <person name="Zhao H."/>
            <person name="Xu D."/>
            <person name="Zhang Y."/>
        </authorList>
    </citation>
    <scope>NUCLEOTIDE SEQUENCE [LARGE SCALE GENOMIC DNA]</scope>
    <source>
        <strain evidence="2">cv. Punajuju</strain>
        <tissue evidence="1">Leaves</tissue>
    </source>
</reference>
<keyword evidence="2" id="KW-1185">Reference proteome</keyword>
<reference evidence="2" key="1">
    <citation type="journal article" date="2022" name="Mol. Ecol. Resour.">
        <title>The genomes of chicory, endive, great burdock and yacon provide insights into Asteraceae palaeo-polyploidization history and plant inulin production.</title>
        <authorList>
            <person name="Fan W."/>
            <person name="Wang S."/>
            <person name="Wang H."/>
            <person name="Wang A."/>
            <person name="Jiang F."/>
            <person name="Liu H."/>
            <person name="Zhao H."/>
            <person name="Xu D."/>
            <person name="Zhang Y."/>
        </authorList>
    </citation>
    <scope>NUCLEOTIDE SEQUENCE [LARGE SCALE GENOMIC DNA]</scope>
    <source>
        <strain evidence="2">cv. Punajuju</strain>
    </source>
</reference>
<organism evidence="1 2">
    <name type="scientific">Cichorium intybus</name>
    <name type="common">Chicory</name>
    <dbReference type="NCBI Taxonomy" id="13427"/>
    <lineage>
        <taxon>Eukaryota</taxon>
        <taxon>Viridiplantae</taxon>
        <taxon>Streptophyta</taxon>
        <taxon>Embryophyta</taxon>
        <taxon>Tracheophyta</taxon>
        <taxon>Spermatophyta</taxon>
        <taxon>Magnoliopsida</taxon>
        <taxon>eudicotyledons</taxon>
        <taxon>Gunneridae</taxon>
        <taxon>Pentapetalae</taxon>
        <taxon>asterids</taxon>
        <taxon>campanulids</taxon>
        <taxon>Asterales</taxon>
        <taxon>Asteraceae</taxon>
        <taxon>Cichorioideae</taxon>
        <taxon>Cichorieae</taxon>
        <taxon>Cichoriinae</taxon>
        <taxon>Cichorium</taxon>
    </lineage>
</organism>
<dbReference type="EMBL" id="CM042017">
    <property type="protein sequence ID" value="KAI3688998.1"/>
    <property type="molecule type" value="Genomic_DNA"/>
</dbReference>
<evidence type="ECO:0000313" key="1">
    <source>
        <dbReference type="EMBL" id="KAI3688998.1"/>
    </source>
</evidence>
<name>A0ACB8YV57_CICIN</name>
<accession>A0ACB8YV57</accession>
<dbReference type="Proteomes" id="UP001055811">
    <property type="component" value="Linkage Group LG09"/>
</dbReference>